<dbReference type="InterPro" id="IPR000477">
    <property type="entry name" value="RT_dom"/>
</dbReference>
<dbReference type="PROSITE" id="PS50878">
    <property type="entry name" value="RT_POL"/>
    <property type="match status" value="1"/>
</dbReference>
<evidence type="ECO:0000259" key="2">
    <source>
        <dbReference type="PROSITE" id="PS50878"/>
    </source>
</evidence>
<feature type="domain" description="Reverse transcriptase" evidence="2">
    <location>
        <begin position="1"/>
        <end position="158"/>
    </location>
</feature>
<dbReference type="GO" id="GO:0003824">
    <property type="term" value="F:catalytic activity"/>
    <property type="evidence" value="ECO:0007669"/>
    <property type="project" value="UniProtKB-KW"/>
</dbReference>
<dbReference type="Proteomes" id="UP000765509">
    <property type="component" value="Unassembled WGS sequence"/>
</dbReference>
<dbReference type="InterPro" id="IPR041577">
    <property type="entry name" value="RT_RNaseH_2"/>
</dbReference>
<dbReference type="InterPro" id="IPR043128">
    <property type="entry name" value="Rev_trsase/Diguanyl_cyclase"/>
</dbReference>
<protein>
    <recommendedName>
        <fullName evidence="2">Reverse transcriptase domain-containing protein</fullName>
    </recommendedName>
</protein>
<organism evidence="3 4">
    <name type="scientific">Austropuccinia psidii MF-1</name>
    <dbReference type="NCBI Taxonomy" id="1389203"/>
    <lineage>
        <taxon>Eukaryota</taxon>
        <taxon>Fungi</taxon>
        <taxon>Dikarya</taxon>
        <taxon>Basidiomycota</taxon>
        <taxon>Pucciniomycotina</taxon>
        <taxon>Pucciniomycetes</taxon>
        <taxon>Pucciniales</taxon>
        <taxon>Sphaerophragmiaceae</taxon>
        <taxon>Austropuccinia</taxon>
    </lineage>
</organism>
<comment type="caution">
    <text evidence="3">The sequence shown here is derived from an EMBL/GenBank/DDBJ whole genome shotgun (WGS) entry which is preliminary data.</text>
</comment>
<keyword evidence="1" id="KW-0511">Multifunctional enzyme</keyword>
<reference evidence="3" key="1">
    <citation type="submission" date="2021-03" db="EMBL/GenBank/DDBJ databases">
        <title>Draft genome sequence of rust myrtle Austropuccinia psidii MF-1, a brazilian biotype.</title>
        <authorList>
            <person name="Quecine M.C."/>
            <person name="Pachon D.M.R."/>
            <person name="Bonatelli M.L."/>
            <person name="Correr F.H."/>
            <person name="Franceschini L.M."/>
            <person name="Leite T.F."/>
            <person name="Margarido G.R.A."/>
            <person name="Almeida C.A."/>
            <person name="Ferrarezi J.A."/>
            <person name="Labate C.A."/>
        </authorList>
    </citation>
    <scope>NUCLEOTIDE SEQUENCE</scope>
    <source>
        <strain evidence="3">MF-1</strain>
    </source>
</reference>
<dbReference type="Gene3D" id="3.10.10.10">
    <property type="entry name" value="HIV Type 1 Reverse Transcriptase, subunit A, domain 1"/>
    <property type="match status" value="1"/>
</dbReference>
<sequence length="291" mass="33322">MDGGLHLRVDNHKLNSVTRKNRYPVTPINQLLTIFNSSTIFSKIYLCSAYNILRAKEVDEHLTSFRAEYCSCDYLVMPIGLQNSPASFQNHVNNIFLDFLNIFLVVYLDYIMVFYCSEEEHVKNVASVFQILKDNNLFSKDSKCVFHASSEEYLGYVVSSDGLNMYSSKFQQILHWPQPQKVKSLQSFLVFANFYHFFIKKHSKKITSLTSLLKKDSPLILNEESLSHFQILKEAFTTALILSQFKPSLPAIVKTDALDYALGSVLSKLNDSVNHHIAFDSCKCFPAQLKN</sequence>
<dbReference type="CDD" id="cd01647">
    <property type="entry name" value="RT_LTR"/>
    <property type="match status" value="1"/>
</dbReference>
<evidence type="ECO:0000256" key="1">
    <source>
        <dbReference type="ARBA" id="ARBA00023268"/>
    </source>
</evidence>
<dbReference type="PANTHER" id="PTHR37984:SF5">
    <property type="entry name" value="PROTEIN NYNRIN-LIKE"/>
    <property type="match status" value="1"/>
</dbReference>
<dbReference type="Pfam" id="PF17919">
    <property type="entry name" value="RT_RNaseH_2"/>
    <property type="match status" value="1"/>
</dbReference>
<dbReference type="PANTHER" id="PTHR37984">
    <property type="entry name" value="PROTEIN CBG26694"/>
    <property type="match status" value="1"/>
</dbReference>
<dbReference type="Pfam" id="PF00078">
    <property type="entry name" value="RVT_1"/>
    <property type="match status" value="1"/>
</dbReference>
<dbReference type="InterPro" id="IPR043502">
    <property type="entry name" value="DNA/RNA_pol_sf"/>
</dbReference>
<dbReference type="OrthoDB" id="2446696at2759"/>
<dbReference type="InterPro" id="IPR050951">
    <property type="entry name" value="Retrovirus_Pol_polyprotein"/>
</dbReference>
<keyword evidence="4" id="KW-1185">Reference proteome</keyword>
<accession>A0A9Q3BJY2</accession>
<dbReference type="SUPFAM" id="SSF56672">
    <property type="entry name" value="DNA/RNA polymerases"/>
    <property type="match status" value="1"/>
</dbReference>
<proteinExistence type="predicted"/>
<dbReference type="AlphaFoldDB" id="A0A9Q3BJY2"/>
<dbReference type="FunFam" id="3.30.70.270:FF:000020">
    <property type="entry name" value="Transposon Tf2-6 polyprotein-like Protein"/>
    <property type="match status" value="1"/>
</dbReference>
<evidence type="ECO:0000313" key="3">
    <source>
        <dbReference type="EMBL" id="MBW0466639.1"/>
    </source>
</evidence>
<name>A0A9Q3BJY2_9BASI</name>
<gene>
    <name evidence="3" type="ORF">O181_006354</name>
</gene>
<dbReference type="EMBL" id="AVOT02001349">
    <property type="protein sequence ID" value="MBW0466639.1"/>
    <property type="molecule type" value="Genomic_DNA"/>
</dbReference>
<dbReference type="Gene3D" id="3.30.70.270">
    <property type="match status" value="2"/>
</dbReference>
<evidence type="ECO:0000313" key="4">
    <source>
        <dbReference type="Proteomes" id="UP000765509"/>
    </source>
</evidence>